<comment type="caution">
    <text evidence="2">The sequence shown here is derived from an EMBL/GenBank/DDBJ whole genome shotgun (WGS) entry which is preliminary data.</text>
</comment>
<accession>A0A561XRF4</accession>
<dbReference type="AlphaFoldDB" id="A0A561XRF4"/>
<evidence type="ECO:0000313" key="2">
    <source>
        <dbReference type="EMBL" id="TWG38694.1"/>
    </source>
</evidence>
<sequence>MANARNANRRKGNAAHRDAGGFIALPWAVIDSPAFAALSMHARALLLEVARQYVRDNNGRLLLTRERMAARGWKSNDMLTKARRELEAAGFLYQTVKGHRPNRASWFAVTWAPLDVHPGFDPEALPNFTRSAYKNASLRPPHGVESKAIAPSHGVERTATAPSHGAMKGSFQGSPTPPHGHLLEKPSTDSKWNAPATQQAAHESLTGIWLAIGGTSERLWHVGATCSAIGVGPAPHCTKMQKQQRAKAALLNAVQRHVRRKQNLTKPHKATAVRKGDNGLTRERDEHAHDTSAWAD</sequence>
<feature type="compositionally biased region" description="Basic and acidic residues" evidence="1">
    <location>
        <begin position="274"/>
        <end position="290"/>
    </location>
</feature>
<protein>
    <recommendedName>
        <fullName evidence="4">Helix-turn-helix protein</fullName>
    </recommendedName>
</protein>
<feature type="compositionally biased region" description="Basic residues" evidence="1">
    <location>
        <begin position="259"/>
        <end position="272"/>
    </location>
</feature>
<name>A0A561XRF4_ACIDE</name>
<evidence type="ECO:0000313" key="3">
    <source>
        <dbReference type="Proteomes" id="UP000321485"/>
    </source>
</evidence>
<evidence type="ECO:0008006" key="4">
    <source>
        <dbReference type="Google" id="ProtNLM"/>
    </source>
</evidence>
<gene>
    <name evidence="2" type="ORF">ATF69_0556</name>
</gene>
<reference evidence="2 3" key="1">
    <citation type="journal article" date="2015" name="Stand. Genomic Sci.">
        <title>Genomic Encyclopedia of Bacterial and Archaeal Type Strains, Phase III: the genomes of soil and plant-associated and newly described type strains.</title>
        <authorList>
            <person name="Whitman W.B."/>
            <person name="Woyke T."/>
            <person name="Klenk H.P."/>
            <person name="Zhou Y."/>
            <person name="Lilburn T.G."/>
            <person name="Beck B.J."/>
            <person name="De Vos P."/>
            <person name="Vandamme P."/>
            <person name="Eisen J.A."/>
            <person name="Garrity G."/>
            <person name="Hugenholtz P."/>
            <person name="Kyrpides N.C."/>
        </authorList>
    </citation>
    <scope>NUCLEOTIDE SEQUENCE [LARGE SCALE GENOMIC DNA]</scope>
    <source>
        <strain evidence="2 3">DSM 64</strain>
    </source>
</reference>
<evidence type="ECO:0000256" key="1">
    <source>
        <dbReference type="SAM" id="MobiDB-lite"/>
    </source>
</evidence>
<organism evidence="2 3">
    <name type="scientific">Acidovorax delafieldii</name>
    <name type="common">Pseudomonas delafieldii</name>
    <dbReference type="NCBI Taxonomy" id="47920"/>
    <lineage>
        <taxon>Bacteria</taxon>
        <taxon>Pseudomonadati</taxon>
        <taxon>Pseudomonadota</taxon>
        <taxon>Betaproteobacteria</taxon>
        <taxon>Burkholderiales</taxon>
        <taxon>Comamonadaceae</taxon>
        <taxon>Acidovorax</taxon>
    </lineage>
</organism>
<feature type="region of interest" description="Disordered" evidence="1">
    <location>
        <begin position="259"/>
        <end position="296"/>
    </location>
</feature>
<feature type="region of interest" description="Disordered" evidence="1">
    <location>
        <begin position="139"/>
        <end position="192"/>
    </location>
</feature>
<dbReference type="GeneID" id="301983010"/>
<dbReference type="Proteomes" id="UP000321485">
    <property type="component" value="Unassembled WGS sequence"/>
</dbReference>
<proteinExistence type="predicted"/>
<dbReference type="EMBL" id="VJWE01000011">
    <property type="protein sequence ID" value="TWG38694.1"/>
    <property type="molecule type" value="Genomic_DNA"/>
</dbReference>
<dbReference type="RefSeq" id="WP_208758688.1">
    <property type="nucleotide sequence ID" value="NZ_VJWE01000011.1"/>
</dbReference>